<organism evidence="3 4">
    <name type="scientific">Terrabacter terrae</name>
    <dbReference type="NCBI Taxonomy" id="318434"/>
    <lineage>
        <taxon>Bacteria</taxon>
        <taxon>Bacillati</taxon>
        <taxon>Actinomycetota</taxon>
        <taxon>Actinomycetes</taxon>
        <taxon>Micrococcales</taxon>
        <taxon>Intrasporangiaceae</taxon>
        <taxon>Terrabacter</taxon>
    </lineage>
</organism>
<feature type="transmembrane region" description="Helical" evidence="2">
    <location>
        <begin position="127"/>
        <end position="145"/>
    </location>
</feature>
<evidence type="ECO:0000256" key="2">
    <source>
        <dbReference type="SAM" id="Phobius"/>
    </source>
</evidence>
<feature type="compositionally biased region" description="Polar residues" evidence="1">
    <location>
        <begin position="200"/>
        <end position="210"/>
    </location>
</feature>
<feature type="transmembrane region" description="Helical" evidence="2">
    <location>
        <begin position="57"/>
        <end position="80"/>
    </location>
</feature>
<comment type="caution">
    <text evidence="3">The sequence shown here is derived from an EMBL/GenBank/DDBJ whole genome shotgun (WGS) entry which is preliminary data.</text>
</comment>
<gene>
    <name evidence="3" type="ORF">GCM10009740_02950</name>
</gene>
<keyword evidence="2" id="KW-1133">Transmembrane helix</keyword>
<proteinExistence type="predicted"/>
<reference evidence="3 4" key="1">
    <citation type="journal article" date="2019" name="Int. J. Syst. Evol. Microbiol.">
        <title>The Global Catalogue of Microorganisms (GCM) 10K type strain sequencing project: providing services to taxonomists for standard genome sequencing and annotation.</title>
        <authorList>
            <consortium name="The Broad Institute Genomics Platform"/>
            <consortium name="The Broad Institute Genome Sequencing Center for Infectious Disease"/>
            <person name="Wu L."/>
            <person name="Ma J."/>
        </authorList>
    </citation>
    <scope>NUCLEOTIDE SEQUENCE [LARGE SCALE GENOMIC DNA]</scope>
    <source>
        <strain evidence="3 4">JCM 14283</strain>
    </source>
</reference>
<evidence type="ECO:0008006" key="5">
    <source>
        <dbReference type="Google" id="ProtNLM"/>
    </source>
</evidence>
<accession>A0ABN2TSZ8</accession>
<keyword evidence="2" id="KW-0812">Transmembrane</keyword>
<evidence type="ECO:0000313" key="4">
    <source>
        <dbReference type="Proteomes" id="UP001501285"/>
    </source>
</evidence>
<keyword evidence="2" id="KW-0472">Membrane</keyword>
<feature type="transmembrane region" description="Helical" evidence="2">
    <location>
        <begin position="92"/>
        <end position="120"/>
    </location>
</feature>
<keyword evidence="4" id="KW-1185">Reference proteome</keyword>
<feature type="region of interest" description="Disordered" evidence="1">
    <location>
        <begin position="189"/>
        <end position="210"/>
    </location>
</feature>
<dbReference type="Proteomes" id="UP001501285">
    <property type="component" value="Unassembled WGS sequence"/>
</dbReference>
<sequence>MGSVLIGFAVSGSSSLSYWRGGFAELGKFGAQTVVGTHNQSLLAAALRLLGRPEVPLAVQVLLALCGAGLGALAAGRSLASARPGSDVEAVAWIALGGLLASPVSWTHHWVWVVVVLAVFAGRGERARAAVVLLVFWFPIVWMLYTGDNLESLAFPWWKALLSAVYVLAGVTILVDVVLRKSGDGLQQETLDQPRANDPVESTPSSSVSI</sequence>
<feature type="transmembrane region" description="Helical" evidence="2">
    <location>
        <begin position="157"/>
        <end position="179"/>
    </location>
</feature>
<dbReference type="EMBL" id="BAAANB010000001">
    <property type="protein sequence ID" value="GAA2018520.1"/>
    <property type="molecule type" value="Genomic_DNA"/>
</dbReference>
<protein>
    <recommendedName>
        <fullName evidence="5">DUF2029 domain-containing protein</fullName>
    </recommendedName>
</protein>
<evidence type="ECO:0000256" key="1">
    <source>
        <dbReference type="SAM" id="MobiDB-lite"/>
    </source>
</evidence>
<evidence type="ECO:0000313" key="3">
    <source>
        <dbReference type="EMBL" id="GAA2018520.1"/>
    </source>
</evidence>
<name>A0ABN2TSZ8_9MICO</name>